<keyword evidence="1" id="KW-0479">Metal-binding</keyword>
<keyword evidence="1" id="KW-0862">Zinc</keyword>
<feature type="compositionally biased region" description="Gly residues" evidence="2">
    <location>
        <begin position="369"/>
        <end position="378"/>
    </location>
</feature>
<evidence type="ECO:0000256" key="2">
    <source>
        <dbReference type="SAM" id="MobiDB-lite"/>
    </source>
</evidence>
<sequence length="852" mass="91034">MTTNTSQIDPSFWSDQLFEDGPDEMDLTPETRNTIDDTNIPQSQTIHAGDSQSVITHNWRGGERTSPQHSPNASHAPLPLEEESPAIRIQEDFGTSPGTNPGLHHLLPSLGVSQGSPRDSLFGRNQPGNNPANRQSTETASPLSFRPPATMPTQENLNNLGSSNRNDDISAPNFYTGVSGSPSGEPNAALAMSPRAMLLAGTANTMINEQNKTPLQLSSNRSHEPSPLGRYYLSSSDPQHISKRPQGSISFPSVSASTTPTAPIIPGFNTSPALRNRGEKESPTLSMASDEALMLGDDPNPDGKDQRLFPGLPSSAGSRRIGHSRLGSGGTSIQPHQIPLPPSPHISGPSNSPASAVKGSPGVRAIALGFGGTGGQLGSGRVPPSPSQLGDRGESSSKSRPRLRQETTDSFASTSSEEEDISSPMVLPDTSLRASDRGTNSPRSAFSGNLETGIISDKGSKGLFPAWSDVQRFDKMANNPFAFGASSTTYPTMPITNAKFTFRAGTDAPTFPPMSPSSSSSLDSDDDANTRGPGTVRFSGPVSPKRSQTRNDSAAEDGGDYGHGYGGGKGYTASEGRDGHRSGSIIVGGKGYGDGSSAANMNVPDRHGDEDSSDEDDRPRQKRVDKKLEAPAARLLRAIRADERGPARGADGSLKDDEEGPSRPMEAASEDEDNRTNTTLQDTTDSEAESGSDYEGQSSNSRHRPRKRKALRVEATSVGADTKSETSSNSRPDFMPSKAKRRKAGPAEEGDVHCDYVEPLPPYERCTSHFHRTYDLARHLETIHARNEGRAVEAGQLDEKAAKLWVEYGRPQCSWPCPVPSCGQIFSRKDAMQRHLKTKRHEGAVVPAEYLN</sequence>
<comment type="caution">
    <text evidence="4">The sequence shown here is derived from an EMBL/GenBank/DDBJ whole genome shotgun (WGS) entry which is preliminary data.</text>
</comment>
<feature type="compositionally biased region" description="Gly residues" evidence="2">
    <location>
        <begin position="561"/>
        <end position="570"/>
    </location>
</feature>
<feature type="compositionally biased region" description="Basic residues" evidence="2">
    <location>
        <begin position="701"/>
        <end position="710"/>
    </location>
</feature>
<evidence type="ECO:0000259" key="3">
    <source>
        <dbReference type="PROSITE" id="PS50157"/>
    </source>
</evidence>
<accession>A0A8K0JJU1</accession>
<dbReference type="SMART" id="SM00355">
    <property type="entry name" value="ZnF_C2H2"/>
    <property type="match status" value="2"/>
</dbReference>
<dbReference type="Gene3D" id="3.30.160.60">
    <property type="entry name" value="Classic Zinc Finger"/>
    <property type="match status" value="1"/>
</dbReference>
<proteinExistence type="predicted"/>
<reference evidence="4" key="1">
    <citation type="submission" date="2020-04" db="EMBL/GenBank/DDBJ databases">
        <title>Analysis of mating type loci in Filobasidium floriforme.</title>
        <authorList>
            <person name="Nowrousian M."/>
        </authorList>
    </citation>
    <scope>NUCLEOTIDE SEQUENCE</scope>
    <source>
        <strain evidence="4">CBS 6242</strain>
    </source>
</reference>
<protein>
    <recommendedName>
        <fullName evidence="3">C2H2-type domain-containing protein</fullName>
    </recommendedName>
</protein>
<evidence type="ECO:0000313" key="5">
    <source>
        <dbReference type="Proteomes" id="UP000812966"/>
    </source>
</evidence>
<dbReference type="GO" id="GO:0008270">
    <property type="term" value="F:zinc ion binding"/>
    <property type="evidence" value="ECO:0007669"/>
    <property type="project" value="UniProtKB-KW"/>
</dbReference>
<keyword evidence="1" id="KW-0863">Zinc-finger</keyword>
<dbReference type="PROSITE" id="PS50157">
    <property type="entry name" value="ZINC_FINGER_C2H2_2"/>
    <property type="match status" value="1"/>
</dbReference>
<dbReference type="InterPro" id="IPR013087">
    <property type="entry name" value="Znf_C2H2_type"/>
</dbReference>
<feature type="compositionally biased region" description="Polar residues" evidence="2">
    <location>
        <begin position="30"/>
        <end position="56"/>
    </location>
</feature>
<evidence type="ECO:0000313" key="4">
    <source>
        <dbReference type="EMBL" id="KAG7527566.1"/>
    </source>
</evidence>
<feature type="compositionally biased region" description="Acidic residues" evidence="2">
    <location>
        <begin position="17"/>
        <end position="27"/>
    </location>
</feature>
<feature type="domain" description="C2H2-type" evidence="3">
    <location>
        <begin position="815"/>
        <end position="843"/>
    </location>
</feature>
<gene>
    <name evidence="4" type="ORF">FFLO_06806</name>
</gene>
<dbReference type="EMBL" id="JABELV010000264">
    <property type="protein sequence ID" value="KAG7527566.1"/>
    <property type="molecule type" value="Genomic_DNA"/>
</dbReference>
<feature type="compositionally biased region" description="Polar residues" evidence="2">
    <location>
        <begin position="233"/>
        <end position="261"/>
    </location>
</feature>
<feature type="region of interest" description="Disordered" evidence="2">
    <location>
        <begin position="504"/>
        <end position="749"/>
    </location>
</feature>
<feature type="compositionally biased region" description="Basic and acidic residues" evidence="2">
    <location>
        <begin position="391"/>
        <end position="407"/>
    </location>
</feature>
<dbReference type="PROSITE" id="PS00028">
    <property type="entry name" value="ZINC_FINGER_C2H2_1"/>
    <property type="match status" value="1"/>
</dbReference>
<keyword evidence="5" id="KW-1185">Reference proteome</keyword>
<feature type="compositionally biased region" description="Polar residues" evidence="2">
    <location>
        <begin position="437"/>
        <end position="450"/>
    </location>
</feature>
<dbReference type="AlphaFoldDB" id="A0A8K0JJU1"/>
<organism evidence="4 5">
    <name type="scientific">Filobasidium floriforme</name>
    <dbReference type="NCBI Taxonomy" id="5210"/>
    <lineage>
        <taxon>Eukaryota</taxon>
        <taxon>Fungi</taxon>
        <taxon>Dikarya</taxon>
        <taxon>Basidiomycota</taxon>
        <taxon>Agaricomycotina</taxon>
        <taxon>Tremellomycetes</taxon>
        <taxon>Filobasidiales</taxon>
        <taxon>Filobasidiaceae</taxon>
        <taxon>Filobasidium</taxon>
    </lineage>
</organism>
<feature type="compositionally biased region" description="Polar residues" evidence="2">
    <location>
        <begin position="151"/>
        <end position="164"/>
    </location>
</feature>
<evidence type="ECO:0000256" key="1">
    <source>
        <dbReference type="PROSITE-ProRule" id="PRU00042"/>
    </source>
</evidence>
<feature type="region of interest" description="Disordered" evidence="2">
    <location>
        <begin position="1"/>
        <end position="189"/>
    </location>
</feature>
<feature type="compositionally biased region" description="Polar residues" evidence="2">
    <location>
        <begin position="126"/>
        <end position="142"/>
    </location>
</feature>
<dbReference type="Proteomes" id="UP000812966">
    <property type="component" value="Unassembled WGS sequence"/>
</dbReference>
<name>A0A8K0JJU1_9TREE</name>
<feature type="region of interest" description="Disordered" evidence="2">
    <location>
        <begin position="213"/>
        <end position="458"/>
    </location>
</feature>